<reference evidence="1" key="1">
    <citation type="submission" date="2018-10" db="EMBL/GenBank/DDBJ databases">
        <title>Hidden diversity of soil giant viruses.</title>
        <authorList>
            <person name="Schulz F."/>
            <person name="Alteio L."/>
            <person name="Goudeau D."/>
            <person name="Ryan E.M."/>
            <person name="Malmstrom R.R."/>
            <person name="Blanchard J."/>
            <person name="Woyke T."/>
        </authorList>
    </citation>
    <scope>NUCLEOTIDE SEQUENCE</scope>
    <source>
        <strain evidence="1">SYV1</strain>
    </source>
</reference>
<protein>
    <submittedName>
        <fullName evidence="1">Uncharacterized protein</fullName>
    </submittedName>
</protein>
<evidence type="ECO:0000313" key="1">
    <source>
        <dbReference type="EMBL" id="AYV87094.1"/>
    </source>
</evidence>
<accession>A0A3G5AJS5</accession>
<gene>
    <name evidence="1" type="ORF">Sylvanvirus24_9</name>
</gene>
<name>A0A3G5AJS5_9VIRU</name>
<organism evidence="1">
    <name type="scientific">Sylvanvirus sp</name>
    <dbReference type="NCBI Taxonomy" id="2487774"/>
    <lineage>
        <taxon>Viruses</taxon>
    </lineage>
</organism>
<dbReference type="EMBL" id="MK072530">
    <property type="protein sequence ID" value="AYV87094.1"/>
    <property type="molecule type" value="Genomic_DNA"/>
</dbReference>
<proteinExistence type="predicted"/>
<sequence>MLFRCTLDDAQALYIFRRTPVSTREFKLMFDGVYHQPNTMKGSWDVRRAFELYYQKHCKHDKSKQCDDSNVSNHNIPVPVVISHDIKLSFLIEVINTHLFGKENIPYWSILLAKNFHLKEECLEYAFFVCLYSKGIFFNPRYLNHGLNFDILFQVFQDEVIKFHLDPSIKSYSMSSMFLDTSPICQSAIFDKVLDLFEFIYLNYDICWKKSRFFNPLYVIQLCNNIFGKKAILYHYRFLLFYFTHISKYSNVYDVFSLVSIVHWHAFSPLEIHGLLLPLLQYCKHLDTKQFRSCFDCSRPNAVDFLMALKPLSDILIDINKDKISPPYYSSGHKGLNTFLYREVIDVEDGVKVFDIYFSSAEVAELTSKIYRPIHTWIRNDPILLSFAIACKPSIAADTLRWFSYRRDKDALLSNLKNELNYFPKRDNKLLRCVKILRNNSKRPFFYSISFWKRCVDMNPFVLSVLLIDKTTFRSYFLPKDLNLKSLCLYARSLTSCLTLNQYMSHISGIYSFFHDSNYLNRIPVFEYDSDDD</sequence>